<dbReference type="AlphaFoldDB" id="A0A9X0QYR2"/>
<reference evidence="2" key="1">
    <citation type="submission" date="2020-08" db="EMBL/GenBank/DDBJ databases">
        <authorList>
            <person name="Hu Y."/>
            <person name="Nguyen S.V."/>
            <person name="Li F."/>
            <person name="Fanning S."/>
        </authorList>
    </citation>
    <scope>NUCLEOTIDE SEQUENCE</scope>
    <source>
        <strain evidence="2">SYSU D8009</strain>
    </source>
</reference>
<protein>
    <submittedName>
        <fullName evidence="2">Uncharacterized protein</fullName>
    </submittedName>
</protein>
<name>A0A9X0QYR2_9PROT</name>
<evidence type="ECO:0000313" key="3">
    <source>
        <dbReference type="Proteomes" id="UP000600101"/>
    </source>
</evidence>
<evidence type="ECO:0000313" key="2">
    <source>
        <dbReference type="EMBL" id="MBC4016339.1"/>
    </source>
</evidence>
<feature type="region of interest" description="Disordered" evidence="1">
    <location>
        <begin position="64"/>
        <end position="93"/>
    </location>
</feature>
<organism evidence="2 3">
    <name type="scientific">Siccirubricoccus deserti</name>
    <dbReference type="NCBI Taxonomy" id="2013562"/>
    <lineage>
        <taxon>Bacteria</taxon>
        <taxon>Pseudomonadati</taxon>
        <taxon>Pseudomonadota</taxon>
        <taxon>Alphaproteobacteria</taxon>
        <taxon>Acetobacterales</taxon>
        <taxon>Roseomonadaceae</taxon>
        <taxon>Siccirubricoccus</taxon>
    </lineage>
</organism>
<comment type="caution">
    <text evidence="2">The sequence shown here is derived from an EMBL/GenBank/DDBJ whole genome shotgun (WGS) entry which is preliminary data.</text>
</comment>
<gene>
    <name evidence="2" type="ORF">H7965_13525</name>
</gene>
<feature type="compositionally biased region" description="Pro residues" evidence="1">
    <location>
        <begin position="66"/>
        <end position="77"/>
    </location>
</feature>
<dbReference type="EMBL" id="JACOMF010000014">
    <property type="protein sequence ID" value="MBC4016339.1"/>
    <property type="molecule type" value="Genomic_DNA"/>
</dbReference>
<accession>A0A9X0QYR2</accession>
<sequence length="152" mass="16730">MNMPEVNTPPLMDTLSEAQQAGVGRRGTDKQAAAHRLRARGFSYRRIAETLRIRYDIVSRWMYGDPPRPPAETPPISAPLVTQPVPLPGPPGLEQRLTALEATLSRFEAEAARREERLLAELGALRAALEASSGQASGRFRVLPWPHSGERA</sequence>
<dbReference type="RefSeq" id="WP_186771109.1">
    <property type="nucleotide sequence ID" value="NZ_JACOMF010000014.1"/>
</dbReference>
<dbReference type="Proteomes" id="UP000600101">
    <property type="component" value="Unassembled WGS sequence"/>
</dbReference>
<proteinExistence type="predicted"/>
<feature type="region of interest" description="Disordered" evidence="1">
    <location>
        <begin position="130"/>
        <end position="152"/>
    </location>
</feature>
<keyword evidence="3" id="KW-1185">Reference proteome</keyword>
<evidence type="ECO:0000256" key="1">
    <source>
        <dbReference type="SAM" id="MobiDB-lite"/>
    </source>
</evidence>